<evidence type="ECO:0000313" key="9">
    <source>
        <dbReference type="Proteomes" id="UP000620559"/>
    </source>
</evidence>
<dbReference type="InterPro" id="IPR005467">
    <property type="entry name" value="His_kinase_dom"/>
</dbReference>
<protein>
    <recommendedName>
        <fullName evidence="2">histidine kinase</fullName>
        <ecNumber evidence="2">2.7.13.3</ecNumber>
    </recommendedName>
</protein>
<feature type="domain" description="Histidine kinase" evidence="7">
    <location>
        <begin position="163"/>
        <end position="366"/>
    </location>
</feature>
<proteinExistence type="predicted"/>
<name>A0A8J7K6Y3_9CYAN</name>
<dbReference type="Gene3D" id="3.30.565.10">
    <property type="entry name" value="Histidine kinase-like ATPase, C-terminal domain"/>
    <property type="match status" value="1"/>
</dbReference>
<dbReference type="InterPro" id="IPR036890">
    <property type="entry name" value="HATPase_C_sf"/>
</dbReference>
<evidence type="ECO:0000256" key="1">
    <source>
        <dbReference type="ARBA" id="ARBA00000085"/>
    </source>
</evidence>
<dbReference type="PANTHER" id="PTHR45453:SF1">
    <property type="entry name" value="PHOSPHATE REGULON SENSOR PROTEIN PHOR"/>
    <property type="match status" value="1"/>
</dbReference>
<dbReference type="PRINTS" id="PR00344">
    <property type="entry name" value="BCTRLSENSOR"/>
</dbReference>
<dbReference type="EC" id="2.7.13.3" evidence="2"/>
<comment type="caution">
    <text evidence="8">The sequence shown here is derived from an EMBL/GenBank/DDBJ whole genome shotgun (WGS) entry which is preliminary data.</text>
</comment>
<comment type="catalytic activity">
    <reaction evidence="1">
        <text>ATP + protein L-histidine = ADP + protein N-phospho-L-histidine.</text>
        <dbReference type="EC" id="2.7.13.3"/>
    </reaction>
</comment>
<dbReference type="InterPro" id="IPR004358">
    <property type="entry name" value="Sig_transdc_His_kin-like_C"/>
</dbReference>
<sequence>MVVNFSLAKQENCHNDASSLNYCELYAKQLTDHYPGHCIRLVYYESGNQKHQEVVNYKQKPAFSAKYLAYLRSELWLEDFPHVFEVRKFQLTEIPGYSCYVCIFGYRNHQPEYIQIVTDENLSIDLQNQLKESAIILNQYLQLYSENVHKKAEIQYLEHILHKAGHQLRNSLALIGLYAHNLHLRSPDISSQKQAMVIHENIQNLNSKLTEILSCGQGVILNIVPQDLKEILAESIENIQPIIEQKKIKIEVTDTSTIVSLDKLQIQQVFDNIISNAIHFSPDFGKITISWQTFQEEILIKISDQGTGIPSEDMQKIFNPFYSHRAGGTGLGLTIAKKIVLDHQGSIWVQNLAEGGAAFSIILPRR</sequence>
<dbReference type="CDD" id="cd00075">
    <property type="entry name" value="HATPase"/>
    <property type="match status" value="1"/>
</dbReference>
<evidence type="ECO:0000256" key="2">
    <source>
        <dbReference type="ARBA" id="ARBA00012438"/>
    </source>
</evidence>
<dbReference type="GO" id="GO:0005886">
    <property type="term" value="C:plasma membrane"/>
    <property type="evidence" value="ECO:0007669"/>
    <property type="project" value="TreeGrafter"/>
</dbReference>
<evidence type="ECO:0000256" key="6">
    <source>
        <dbReference type="ARBA" id="ARBA00023012"/>
    </source>
</evidence>
<dbReference type="SMART" id="SM00387">
    <property type="entry name" value="HATPase_c"/>
    <property type="match status" value="1"/>
</dbReference>
<dbReference type="FunFam" id="3.30.565.10:FF:000006">
    <property type="entry name" value="Sensor histidine kinase WalK"/>
    <property type="match status" value="1"/>
</dbReference>
<dbReference type="InterPro" id="IPR050351">
    <property type="entry name" value="BphY/WalK/GraS-like"/>
</dbReference>
<dbReference type="GO" id="GO:0000155">
    <property type="term" value="F:phosphorelay sensor kinase activity"/>
    <property type="evidence" value="ECO:0007669"/>
    <property type="project" value="TreeGrafter"/>
</dbReference>
<evidence type="ECO:0000313" key="8">
    <source>
        <dbReference type="EMBL" id="MBE9216072.1"/>
    </source>
</evidence>
<gene>
    <name evidence="8" type="ORF">IQ247_26000</name>
</gene>
<dbReference type="PROSITE" id="PS50109">
    <property type="entry name" value="HIS_KIN"/>
    <property type="match status" value="1"/>
</dbReference>
<keyword evidence="5 8" id="KW-0418">Kinase</keyword>
<keyword evidence="4" id="KW-0808">Transferase</keyword>
<accession>A0A8J7K6Y3</accession>
<dbReference type="Proteomes" id="UP000620559">
    <property type="component" value="Unassembled WGS sequence"/>
</dbReference>
<reference evidence="8" key="1">
    <citation type="submission" date="2020-10" db="EMBL/GenBank/DDBJ databases">
        <authorList>
            <person name="Castelo-Branco R."/>
            <person name="Eusebio N."/>
            <person name="Adriana R."/>
            <person name="Vieira A."/>
            <person name="Brugerolle De Fraissinette N."/>
            <person name="Rezende De Castro R."/>
            <person name="Schneider M.P."/>
            <person name="Vasconcelos V."/>
            <person name="Leao P.N."/>
        </authorList>
    </citation>
    <scope>NUCLEOTIDE SEQUENCE</scope>
    <source>
        <strain evidence="8">LEGE 06105</strain>
    </source>
</reference>
<keyword evidence="3" id="KW-0597">Phosphoprotein</keyword>
<dbReference type="InterPro" id="IPR003594">
    <property type="entry name" value="HATPase_dom"/>
</dbReference>
<evidence type="ECO:0000256" key="5">
    <source>
        <dbReference type="ARBA" id="ARBA00022777"/>
    </source>
</evidence>
<dbReference type="AlphaFoldDB" id="A0A8J7K6Y3"/>
<evidence type="ECO:0000256" key="4">
    <source>
        <dbReference type="ARBA" id="ARBA00022679"/>
    </source>
</evidence>
<keyword evidence="9" id="KW-1185">Reference proteome</keyword>
<dbReference type="PANTHER" id="PTHR45453">
    <property type="entry name" value="PHOSPHATE REGULON SENSOR PROTEIN PHOR"/>
    <property type="match status" value="1"/>
</dbReference>
<evidence type="ECO:0000259" key="7">
    <source>
        <dbReference type="PROSITE" id="PS50109"/>
    </source>
</evidence>
<dbReference type="Pfam" id="PF02518">
    <property type="entry name" value="HATPase_c"/>
    <property type="match status" value="1"/>
</dbReference>
<dbReference type="EMBL" id="JADEWL010000136">
    <property type="protein sequence ID" value="MBE9216072.1"/>
    <property type="molecule type" value="Genomic_DNA"/>
</dbReference>
<organism evidence="8 9">
    <name type="scientific">Plectonema cf. radiosum LEGE 06105</name>
    <dbReference type="NCBI Taxonomy" id="945769"/>
    <lineage>
        <taxon>Bacteria</taxon>
        <taxon>Bacillati</taxon>
        <taxon>Cyanobacteriota</taxon>
        <taxon>Cyanophyceae</taxon>
        <taxon>Oscillatoriophycideae</taxon>
        <taxon>Oscillatoriales</taxon>
        <taxon>Microcoleaceae</taxon>
        <taxon>Plectonema</taxon>
    </lineage>
</organism>
<dbReference type="RefSeq" id="WP_193924445.1">
    <property type="nucleotide sequence ID" value="NZ_JADEWL010000136.1"/>
</dbReference>
<keyword evidence="6" id="KW-0902">Two-component regulatory system</keyword>
<dbReference type="GO" id="GO:0016036">
    <property type="term" value="P:cellular response to phosphate starvation"/>
    <property type="evidence" value="ECO:0007669"/>
    <property type="project" value="TreeGrafter"/>
</dbReference>
<dbReference type="SUPFAM" id="SSF55874">
    <property type="entry name" value="ATPase domain of HSP90 chaperone/DNA topoisomerase II/histidine kinase"/>
    <property type="match status" value="1"/>
</dbReference>
<dbReference type="GO" id="GO:0004721">
    <property type="term" value="F:phosphoprotein phosphatase activity"/>
    <property type="evidence" value="ECO:0007669"/>
    <property type="project" value="TreeGrafter"/>
</dbReference>
<evidence type="ECO:0000256" key="3">
    <source>
        <dbReference type="ARBA" id="ARBA00022553"/>
    </source>
</evidence>